<feature type="compositionally biased region" description="Acidic residues" evidence="1">
    <location>
        <begin position="127"/>
        <end position="143"/>
    </location>
</feature>
<feature type="compositionally biased region" description="Low complexity" evidence="1">
    <location>
        <begin position="150"/>
        <end position="163"/>
    </location>
</feature>
<dbReference type="EMBL" id="JAODAN010000006">
    <property type="protein sequence ID" value="KAK1923797.1"/>
    <property type="molecule type" value="Genomic_DNA"/>
</dbReference>
<name>A0AAD9CYJ2_PAPLA</name>
<sequence length="549" mass="57904">MSIRLAVSNRPSFSHQPSSNSIASSSRAPHSPTSTRPASTAHRTASHRGRSRHRHTTTSISPKQPSDATETQIHTQESGMADRETPSGLPASPTPKKGGKAKRAVPSRRTRQRKSQGSEQRLPGADNPEDVDPEPASEDEDALFDLLGVTSPPTSQPQPATTSFALIDSSSDKEVPRGILNISKADLQAGKKTGGRRKKAITLSDPERSPRQDVHLDSAPLLAHSSGLDHLKDEREVLSEGEGKRRSQRRKGRAKATEFALSANPLTDVSAHTKDSSISALSATRPISSKHSQTPNKSARAAAPMQDDGAFGIAALSRSLPSHGLSSSNGQDAVGKGKKKGKKEGGVQDESAVWEMPEQSGPTAAQALTWQQKLQSSTGTTDSPRRSNRSTPQTGTPHGSDRKPRSRNNAINVSNAQPPAASTQSGLTNGNLPARPNHVRQLSLDNLPVSAFDHTLPFHTGMNVNRAPQTPAKLATSKAPGAVLPILAGDFPRIGKISNGPSGMPTGRGSAPNVVSTGAGTPSAFKYAGPTFHNSPHANSLPKPDLDDF</sequence>
<dbReference type="Proteomes" id="UP001182556">
    <property type="component" value="Unassembled WGS sequence"/>
</dbReference>
<evidence type="ECO:0000313" key="2">
    <source>
        <dbReference type="EMBL" id="KAK1923797.1"/>
    </source>
</evidence>
<reference evidence="2" key="1">
    <citation type="submission" date="2023-02" db="EMBL/GenBank/DDBJ databases">
        <title>Identification and recombinant expression of a fungal hydrolase from Papiliotrema laurentii that hydrolyzes apple cutin and clears colloidal polyester polyurethane.</title>
        <authorList>
            <consortium name="DOE Joint Genome Institute"/>
            <person name="Roman V.A."/>
            <person name="Bojanowski C."/>
            <person name="Crable B.R."/>
            <person name="Wagner D.N."/>
            <person name="Hung C.S."/>
            <person name="Nadeau L.J."/>
            <person name="Schratz L."/>
            <person name="Haridas S."/>
            <person name="Pangilinan J."/>
            <person name="Lipzen A."/>
            <person name="Na H."/>
            <person name="Yan M."/>
            <person name="Ng V."/>
            <person name="Grigoriev I.V."/>
            <person name="Spatafora J.W."/>
            <person name="Barlow D."/>
            <person name="Biffinger J."/>
            <person name="Kelley-Loughnane N."/>
            <person name="Varaljay V.A."/>
            <person name="Crookes-Goodson W.J."/>
        </authorList>
    </citation>
    <scope>NUCLEOTIDE SEQUENCE</scope>
    <source>
        <strain evidence="2">5307AH</strain>
    </source>
</reference>
<protein>
    <submittedName>
        <fullName evidence="2">Uncharacterized protein</fullName>
    </submittedName>
</protein>
<dbReference type="Pfam" id="PF15365">
    <property type="entry name" value="PNRC"/>
    <property type="match status" value="1"/>
</dbReference>
<gene>
    <name evidence="2" type="ORF">DB88DRAFT_313527</name>
</gene>
<dbReference type="InterPro" id="IPR028322">
    <property type="entry name" value="PNRC-like_rgn"/>
</dbReference>
<feature type="compositionally biased region" description="Low complexity" evidence="1">
    <location>
        <begin position="14"/>
        <end position="32"/>
    </location>
</feature>
<feature type="compositionally biased region" description="Basic and acidic residues" evidence="1">
    <location>
        <begin position="205"/>
        <end position="216"/>
    </location>
</feature>
<feature type="region of interest" description="Disordered" evidence="1">
    <location>
        <begin position="526"/>
        <end position="549"/>
    </location>
</feature>
<feature type="region of interest" description="Disordered" evidence="1">
    <location>
        <begin position="1"/>
        <end position="437"/>
    </location>
</feature>
<feature type="compositionally biased region" description="Basic and acidic residues" evidence="1">
    <location>
        <begin position="227"/>
        <end position="245"/>
    </location>
</feature>
<feature type="compositionally biased region" description="Basic residues" evidence="1">
    <location>
        <begin position="44"/>
        <end position="56"/>
    </location>
</feature>
<keyword evidence="3" id="KW-1185">Reference proteome</keyword>
<evidence type="ECO:0000256" key="1">
    <source>
        <dbReference type="SAM" id="MobiDB-lite"/>
    </source>
</evidence>
<feature type="compositionally biased region" description="Low complexity" evidence="1">
    <location>
        <begin position="316"/>
        <end position="328"/>
    </location>
</feature>
<comment type="caution">
    <text evidence="2">The sequence shown here is derived from an EMBL/GenBank/DDBJ whole genome shotgun (WGS) entry which is preliminary data.</text>
</comment>
<feature type="compositionally biased region" description="Polar residues" evidence="1">
    <location>
        <begin position="62"/>
        <end position="78"/>
    </location>
</feature>
<feature type="compositionally biased region" description="Polar residues" evidence="1">
    <location>
        <begin position="407"/>
        <end position="431"/>
    </location>
</feature>
<feature type="compositionally biased region" description="Polar residues" evidence="1">
    <location>
        <begin position="276"/>
        <end position="297"/>
    </location>
</feature>
<feature type="compositionally biased region" description="Polar residues" evidence="1">
    <location>
        <begin position="360"/>
        <end position="382"/>
    </location>
</feature>
<feature type="compositionally biased region" description="Basic residues" evidence="1">
    <location>
        <begin position="97"/>
        <end position="114"/>
    </location>
</feature>
<evidence type="ECO:0000313" key="3">
    <source>
        <dbReference type="Proteomes" id="UP001182556"/>
    </source>
</evidence>
<organism evidence="2 3">
    <name type="scientific">Papiliotrema laurentii</name>
    <name type="common">Cryptococcus laurentii</name>
    <dbReference type="NCBI Taxonomy" id="5418"/>
    <lineage>
        <taxon>Eukaryota</taxon>
        <taxon>Fungi</taxon>
        <taxon>Dikarya</taxon>
        <taxon>Basidiomycota</taxon>
        <taxon>Agaricomycotina</taxon>
        <taxon>Tremellomycetes</taxon>
        <taxon>Tremellales</taxon>
        <taxon>Rhynchogastremaceae</taxon>
        <taxon>Papiliotrema</taxon>
    </lineage>
</organism>
<proteinExistence type="predicted"/>
<accession>A0AAD9CYJ2</accession>
<dbReference type="GO" id="GO:0016071">
    <property type="term" value="P:mRNA metabolic process"/>
    <property type="evidence" value="ECO:0007669"/>
    <property type="project" value="UniProtKB-ARBA"/>
</dbReference>
<dbReference type="AlphaFoldDB" id="A0AAD9CYJ2"/>